<evidence type="ECO:0000313" key="3">
    <source>
        <dbReference type="Proteomes" id="UP000023152"/>
    </source>
</evidence>
<keyword evidence="3" id="KW-1185">Reference proteome</keyword>
<dbReference type="Proteomes" id="UP000023152">
    <property type="component" value="Unassembled WGS sequence"/>
</dbReference>
<evidence type="ECO:0000313" key="2">
    <source>
        <dbReference type="EMBL" id="ETO15104.1"/>
    </source>
</evidence>
<evidence type="ECO:0000256" key="1">
    <source>
        <dbReference type="SAM" id="MobiDB-lite"/>
    </source>
</evidence>
<protein>
    <submittedName>
        <fullName evidence="2">Uncharacterized protein</fullName>
    </submittedName>
</protein>
<dbReference type="AlphaFoldDB" id="X6MML4"/>
<reference evidence="2 3" key="1">
    <citation type="journal article" date="2013" name="Curr. Biol.">
        <title>The Genome of the Foraminiferan Reticulomyxa filosa.</title>
        <authorList>
            <person name="Glockner G."/>
            <person name="Hulsmann N."/>
            <person name="Schleicher M."/>
            <person name="Noegel A.A."/>
            <person name="Eichinger L."/>
            <person name="Gallinger C."/>
            <person name="Pawlowski J."/>
            <person name="Sierra R."/>
            <person name="Euteneuer U."/>
            <person name="Pillet L."/>
            <person name="Moustafa A."/>
            <person name="Platzer M."/>
            <person name="Groth M."/>
            <person name="Szafranski K."/>
            <person name="Schliwa M."/>
        </authorList>
    </citation>
    <scope>NUCLEOTIDE SEQUENCE [LARGE SCALE GENOMIC DNA]</scope>
</reference>
<dbReference type="EMBL" id="ASPP01019463">
    <property type="protein sequence ID" value="ETO15104.1"/>
    <property type="molecule type" value="Genomic_DNA"/>
</dbReference>
<name>X6MML4_RETFI</name>
<feature type="region of interest" description="Disordered" evidence="1">
    <location>
        <begin position="39"/>
        <end position="70"/>
    </location>
</feature>
<organism evidence="2 3">
    <name type="scientific">Reticulomyxa filosa</name>
    <dbReference type="NCBI Taxonomy" id="46433"/>
    <lineage>
        <taxon>Eukaryota</taxon>
        <taxon>Sar</taxon>
        <taxon>Rhizaria</taxon>
        <taxon>Retaria</taxon>
        <taxon>Foraminifera</taxon>
        <taxon>Monothalamids</taxon>
        <taxon>Reticulomyxidae</taxon>
        <taxon>Reticulomyxa</taxon>
    </lineage>
</organism>
<comment type="caution">
    <text evidence="2">The sequence shown here is derived from an EMBL/GenBank/DDBJ whole genome shotgun (WGS) entry which is preliminary data.</text>
</comment>
<sequence length="91" mass="10626">MKLSHFEENVKDWVMVVQVVSETRKSKHQQLGLFVSQTKEKTKTRKKMNNKKKGGERDKKGHKSGNYVTVKTWTKLWTNSNHNKKKKKGGV</sequence>
<feature type="compositionally biased region" description="Basic residues" evidence="1">
    <location>
        <begin position="42"/>
        <end position="52"/>
    </location>
</feature>
<accession>X6MML4</accession>
<gene>
    <name evidence="2" type="ORF">RFI_22258</name>
</gene>
<proteinExistence type="predicted"/>